<dbReference type="RefSeq" id="WP_146332779.1">
    <property type="nucleotide sequence ID" value="NZ_VOHT01000008.1"/>
</dbReference>
<dbReference type="InterPro" id="IPR047149">
    <property type="entry name" value="KIF11-like"/>
</dbReference>
<feature type="coiled-coil region" evidence="5">
    <location>
        <begin position="869"/>
        <end position="919"/>
    </location>
</feature>
<evidence type="ECO:0000313" key="11">
    <source>
        <dbReference type="Proteomes" id="UP000319026"/>
    </source>
</evidence>
<dbReference type="InterPro" id="IPR013491">
    <property type="entry name" value="Tape_meas_N"/>
</dbReference>
<keyword evidence="4" id="KW-0206">Cytoskeleton</keyword>
<accession>A0AB38PKI3</accession>
<comment type="caution">
    <text evidence="9">The sequence shown here is derived from an EMBL/GenBank/DDBJ whole genome shotgun (WGS) entry which is preliminary data.</text>
</comment>
<reference evidence="8 10" key="1">
    <citation type="submission" date="2019-07" db="EMBL/GenBank/DDBJ databases">
        <title>Genome sequencing of Bacteroides fragilis.</title>
        <authorList>
            <person name="Galasyn E.V."/>
            <person name="Ruoff K.L."/>
            <person name="Price C.E."/>
            <person name="Valls R.A."/>
            <person name="O'Toole G.A."/>
        </authorList>
    </citation>
    <scope>NUCLEOTIDE SEQUENCE [LARGE SCALE GENOMIC DNA]</scope>
    <source>
        <strain evidence="8 10">AD135F_1B</strain>
    </source>
</reference>
<comment type="subcellular location">
    <subcellularLocation>
        <location evidence="1">Cytoplasm</location>
        <location evidence="1">Cytoskeleton</location>
    </subcellularLocation>
</comment>
<feature type="coiled-coil region" evidence="5">
    <location>
        <begin position="1108"/>
        <end position="1137"/>
    </location>
</feature>
<dbReference type="PANTHER" id="PTHR47970:SF12">
    <property type="entry name" value="KINESIN FAMILY MEMBER 11"/>
    <property type="match status" value="1"/>
</dbReference>
<feature type="coiled-coil region" evidence="5">
    <location>
        <begin position="132"/>
        <end position="202"/>
    </location>
</feature>
<protein>
    <recommendedName>
        <fullName evidence="7">Tape measure protein N-terminal domain-containing protein</fullName>
    </recommendedName>
</protein>
<feature type="region of interest" description="Disordered" evidence="6">
    <location>
        <begin position="1606"/>
        <end position="1626"/>
    </location>
</feature>
<dbReference type="GO" id="GO:0008574">
    <property type="term" value="F:plus-end-directed microtubule motor activity"/>
    <property type="evidence" value="ECO:0007669"/>
    <property type="project" value="TreeGrafter"/>
</dbReference>
<evidence type="ECO:0000256" key="3">
    <source>
        <dbReference type="ARBA" id="ARBA00023175"/>
    </source>
</evidence>
<evidence type="ECO:0000256" key="6">
    <source>
        <dbReference type="SAM" id="MobiDB-lite"/>
    </source>
</evidence>
<feature type="compositionally biased region" description="Low complexity" evidence="6">
    <location>
        <begin position="1609"/>
        <end position="1618"/>
    </location>
</feature>
<feature type="domain" description="Tape measure protein N-terminal" evidence="7">
    <location>
        <begin position="247"/>
        <end position="431"/>
    </location>
</feature>
<evidence type="ECO:0000313" key="9">
    <source>
        <dbReference type="EMBL" id="TWV46838.1"/>
    </source>
</evidence>
<dbReference type="GO" id="GO:0005876">
    <property type="term" value="C:spindle microtubule"/>
    <property type="evidence" value="ECO:0007669"/>
    <property type="project" value="TreeGrafter"/>
</dbReference>
<gene>
    <name evidence="9" type="ORF">FSA03_18400</name>
    <name evidence="8" type="ORF">FSA06_17270</name>
</gene>
<dbReference type="EMBL" id="VOHT01000008">
    <property type="protein sequence ID" value="TWV46838.1"/>
    <property type="molecule type" value="Genomic_DNA"/>
</dbReference>
<evidence type="ECO:0000313" key="8">
    <source>
        <dbReference type="EMBL" id="TWV39590.1"/>
    </source>
</evidence>
<dbReference type="EMBL" id="VOHV01000008">
    <property type="protein sequence ID" value="TWV39590.1"/>
    <property type="molecule type" value="Genomic_DNA"/>
</dbReference>
<name>A0AB38PKI3_BACFG</name>
<evidence type="ECO:0000256" key="4">
    <source>
        <dbReference type="ARBA" id="ARBA00023212"/>
    </source>
</evidence>
<dbReference type="Proteomes" id="UP000319026">
    <property type="component" value="Unassembled WGS sequence"/>
</dbReference>
<feature type="coiled-coil region" evidence="5">
    <location>
        <begin position="15"/>
        <end position="66"/>
    </location>
</feature>
<feature type="coiled-coil region" evidence="5">
    <location>
        <begin position="1164"/>
        <end position="1191"/>
    </location>
</feature>
<reference evidence="9 11" key="2">
    <citation type="submission" date="2019-07" db="EMBL/GenBank/DDBJ databases">
        <title>Genome Sequencing of Bacteroides fragilis.</title>
        <authorList>
            <person name="Pinto K.M."/>
            <person name="Ruoff K.L."/>
            <person name="Price C.E."/>
            <person name="Valls R.A."/>
            <person name="O'Toole G.A."/>
        </authorList>
    </citation>
    <scope>NUCLEOTIDE SEQUENCE [LARGE SCALE GENOMIC DNA]</scope>
    <source>
        <strain evidence="9 11">AD135F_3B</strain>
    </source>
</reference>
<organism evidence="9 11">
    <name type="scientific">Bacteroides fragilis</name>
    <dbReference type="NCBI Taxonomy" id="817"/>
    <lineage>
        <taxon>Bacteria</taxon>
        <taxon>Pseudomonadati</taxon>
        <taxon>Bacteroidota</taxon>
        <taxon>Bacteroidia</taxon>
        <taxon>Bacteroidales</taxon>
        <taxon>Bacteroidaceae</taxon>
        <taxon>Bacteroides</taxon>
    </lineage>
</organism>
<feature type="coiled-coil region" evidence="5">
    <location>
        <begin position="541"/>
        <end position="583"/>
    </location>
</feature>
<dbReference type="PANTHER" id="PTHR47970">
    <property type="entry name" value="KINESIN-LIKE PROTEIN KIF11"/>
    <property type="match status" value="1"/>
</dbReference>
<dbReference type="Pfam" id="PF20155">
    <property type="entry name" value="TMP_3"/>
    <property type="match status" value="1"/>
</dbReference>
<sequence>MPKLVFRVDVDTSPVKKFRTEIEQIEKTMVRIKGENFSFDHWLREFDRLKTELEKKKEQIANIKKELLSINPISNPKATLSLEKEYAQAKKDQESLVHETVNLSNKFGKAYDDLVATLEKAQKVTDGVTAKLIEQKNIVANLQSEVRILNAEYRNADKDKKAEILTQKTSKTKELEQELITLNALRAEQERAKLSVKSLSDETRNYEKVVGKVSGAQAEANLVMNRFEGALLKIGGLATLQRFASDVIRVRGEFQKTQVAFETMLGSKAKAETLMSQMVQTAAKTPFDLQGVADGAKQLLAYGTSAENVNDTLVRLGNIASGLSIPLGDMVYLYGTTQTQGRLFTQDVRQFMGRGIPLVKELASMLGKTEQEINKMVTAGQIGFPEVEKVIKKMTDEGGRFYNLMQKQSETLSGQISNLGDAWDGMLNSIGEDTQSLSSKTISMATIAVEHYEEIGRILIGLISTYGAYRAATIAYYAISKTYGVYDIATKELQFAAIVKNIAATKAMTVQQALLNKTMLANPYVLVTTLIVGASAAMWILADHTSAAEKAQKRFDEQKEQSVKKEQEHKQRLEELVSAIQNEYTSSMDRVKAMKAIKDEYPALFQKYIDEKGHIKDLIALWKEYNEETGKEKVKENKSNYSNSQKLISEYEQVIGLWKRFGEDPNFHKNSLNESEKQLADKYKNETLSTLKSKLDEERNVLRNYQKEVRSDELAQWQLDLKKNTDVQLKVELDEMKRLQQARKNNKWYSLNVGVGSLKGATTESELQNRIDILESELKSRKISTYQEDFEAAKKAWEDAKKKLSEIEKDKSKFTSKQYEEAKKRKETAEKKYKDLGGITGSSLTKQESQAEKLPKQTDKYNVLLDKQALEQKRSVEDLQMKVDEARIKAMDEGSAKTIAEMELNFEKEMQAIDRQKEDALRKKIENARSVWEADPKNKGKSFDVTGIKLSDDEQKYFDELYKAAIADNEKTYSNLAYKYQSYTDERLAIEKKFNDDIAVLQEARKKAVEKGDTNEVAKIDRSIAKATVDKGKELMSHDFDVLKKSPEYVRAFEDLKNTSSETLSSLLEQLENAKQTAAETLNPEDLREYTTTIQEIMDELDSRNPFQALADRQKELAEAEKELAEAKKQLDAVNRGAKIVTGVKSISLGADGKIKIENTYLTATEALAKYNAAKDKSQKANNNFIKAEKTAREKVDELADAIKGIGDAIGGQAGEIISLMGDVALFATGTIDGISKVAQTGANAISAVEKASVILGIISTAIQLLQKISELGNNKAFKQYEEYAEKVKEINALTDAVNEYRVAALEAQQAEANWFSKDNLRNLRDYKALHDEVAKAYADKAMESQAVYQNQSGGGWLTGAFNWVMGNLSALSWWDKWKNIWGQGDYDKGQTAAINNLRIETRKKSKGFLGTGIGGKSQKTEDLVTWAKKQGLGDLFDDEGLLNKELAQSLIDNYGNKLVGQTKETLESLIKLREQYDEYIEQLHEYVSSLYEPLVDNFVDSLWDWFDNGKDALDSFKDYASDTFRNIVSDMMRTIVLEKVVGTFSDDIAALYEEYAKGAINEAELMKKVAERTNGLVDNYEQNIPTLQNIMEQVNGYLQNAGIDLKQSESSSQSSTSRGFQAMSQDTGEELKGRFTALQIAGEEIKNQAIEQTGLLSSINEKMSLLDLTNEDIPRLMANVPDIAGQTRESIASGYQSQITINFPTGKIESLASDVSSLKGIVDELRTNQIEKFNDVVEGVSKMAKNTPVMNKKIDSINDNIKKAL</sequence>
<dbReference type="GO" id="GO:0051231">
    <property type="term" value="P:spindle elongation"/>
    <property type="evidence" value="ECO:0007669"/>
    <property type="project" value="TreeGrafter"/>
</dbReference>
<feature type="coiled-coil region" evidence="5">
    <location>
        <begin position="688"/>
        <end position="715"/>
    </location>
</feature>
<dbReference type="GO" id="GO:0072686">
    <property type="term" value="C:mitotic spindle"/>
    <property type="evidence" value="ECO:0007669"/>
    <property type="project" value="TreeGrafter"/>
</dbReference>
<evidence type="ECO:0000256" key="2">
    <source>
        <dbReference type="ARBA" id="ARBA00022490"/>
    </source>
</evidence>
<keyword evidence="2" id="KW-0963">Cytoplasm</keyword>
<evidence type="ECO:0000256" key="1">
    <source>
        <dbReference type="ARBA" id="ARBA00004245"/>
    </source>
</evidence>
<evidence type="ECO:0000313" key="10">
    <source>
        <dbReference type="Proteomes" id="UP000315444"/>
    </source>
</evidence>
<proteinExistence type="predicted"/>
<keyword evidence="5" id="KW-0175">Coiled coil</keyword>
<feature type="coiled-coil region" evidence="5">
    <location>
        <begin position="790"/>
        <end position="839"/>
    </location>
</feature>
<evidence type="ECO:0000256" key="5">
    <source>
        <dbReference type="SAM" id="Coils"/>
    </source>
</evidence>
<keyword evidence="3" id="KW-0505">Motor protein</keyword>
<dbReference type="Proteomes" id="UP000315444">
    <property type="component" value="Unassembled WGS sequence"/>
</dbReference>
<evidence type="ECO:0000259" key="7">
    <source>
        <dbReference type="Pfam" id="PF20155"/>
    </source>
</evidence>